<gene>
    <name evidence="2" type="primary">LOC111240994</name>
</gene>
<dbReference type="Proteomes" id="UP000087766">
    <property type="component" value="Unplaced"/>
</dbReference>
<dbReference type="GeneID" id="111240994"/>
<dbReference type="KEGG" id="vra:111240994"/>
<name>A0A3Q0ERV6_VIGRR</name>
<evidence type="ECO:0000313" key="1">
    <source>
        <dbReference type="Proteomes" id="UP000087766"/>
    </source>
</evidence>
<reference evidence="2" key="1">
    <citation type="submission" date="2025-08" db="UniProtKB">
        <authorList>
            <consortium name="RefSeq"/>
        </authorList>
    </citation>
    <scope>IDENTIFICATION</scope>
    <source>
        <tissue evidence="2">Leaf</tissue>
    </source>
</reference>
<organism evidence="1 2">
    <name type="scientific">Vigna radiata var. radiata</name>
    <name type="common">Mung bean</name>
    <name type="synonym">Phaseolus aureus</name>
    <dbReference type="NCBI Taxonomy" id="3916"/>
    <lineage>
        <taxon>Eukaryota</taxon>
        <taxon>Viridiplantae</taxon>
        <taxon>Streptophyta</taxon>
        <taxon>Embryophyta</taxon>
        <taxon>Tracheophyta</taxon>
        <taxon>Spermatophyta</taxon>
        <taxon>Magnoliopsida</taxon>
        <taxon>eudicotyledons</taxon>
        <taxon>Gunneridae</taxon>
        <taxon>Pentapetalae</taxon>
        <taxon>rosids</taxon>
        <taxon>fabids</taxon>
        <taxon>Fabales</taxon>
        <taxon>Fabaceae</taxon>
        <taxon>Papilionoideae</taxon>
        <taxon>50 kb inversion clade</taxon>
        <taxon>NPAAA clade</taxon>
        <taxon>indigoferoid/millettioid clade</taxon>
        <taxon>Phaseoleae</taxon>
        <taxon>Vigna</taxon>
    </lineage>
</organism>
<dbReference type="AlphaFoldDB" id="A0A3Q0ERV6"/>
<sequence length="106" mass="11935">MALVGLSPSSLLLLFLRRCSRSLCVSALSLWVSWASLVCTIEALPVPLLLSSLFGVQWHQENQVLRSWKDYPCTVIVLKGCSRAYGDGSLMRERKKQLKISLRLEN</sequence>
<keyword evidence="1" id="KW-1185">Reference proteome</keyword>
<proteinExistence type="predicted"/>
<accession>A0A3Q0ERV6</accession>
<evidence type="ECO:0000313" key="2">
    <source>
        <dbReference type="RefSeq" id="XP_022632952.1"/>
    </source>
</evidence>
<protein>
    <submittedName>
        <fullName evidence="2">Uncharacterized protein LOC111240994</fullName>
    </submittedName>
</protein>
<dbReference type="RefSeq" id="XP_022632952.1">
    <property type="nucleotide sequence ID" value="XM_022777231.1"/>
</dbReference>